<feature type="non-terminal residue" evidence="1">
    <location>
        <position position="269"/>
    </location>
</feature>
<dbReference type="AlphaFoldDB" id="X0TQX6"/>
<evidence type="ECO:0000313" key="1">
    <source>
        <dbReference type="EMBL" id="GAF89626.1"/>
    </source>
</evidence>
<proteinExistence type="predicted"/>
<organism evidence="1">
    <name type="scientific">marine sediment metagenome</name>
    <dbReference type="NCBI Taxonomy" id="412755"/>
    <lineage>
        <taxon>unclassified sequences</taxon>
        <taxon>metagenomes</taxon>
        <taxon>ecological metagenomes</taxon>
    </lineage>
</organism>
<name>X0TQX6_9ZZZZ</name>
<dbReference type="EMBL" id="BARS01011412">
    <property type="protein sequence ID" value="GAF89626.1"/>
    <property type="molecule type" value="Genomic_DNA"/>
</dbReference>
<protein>
    <submittedName>
        <fullName evidence="1">Uncharacterized protein</fullName>
    </submittedName>
</protein>
<reference evidence="1" key="1">
    <citation type="journal article" date="2014" name="Front. Microbiol.">
        <title>High frequency of phylogenetically diverse reductive dehalogenase-homologous genes in deep subseafloor sedimentary metagenomes.</title>
        <authorList>
            <person name="Kawai M."/>
            <person name="Futagami T."/>
            <person name="Toyoda A."/>
            <person name="Takaki Y."/>
            <person name="Nishi S."/>
            <person name="Hori S."/>
            <person name="Arai W."/>
            <person name="Tsubouchi T."/>
            <person name="Morono Y."/>
            <person name="Uchiyama I."/>
            <person name="Ito T."/>
            <person name="Fujiyama A."/>
            <person name="Inagaki F."/>
            <person name="Takami H."/>
        </authorList>
    </citation>
    <scope>NUCLEOTIDE SEQUENCE</scope>
    <source>
        <strain evidence="1">Expedition CK06-06</strain>
    </source>
</reference>
<accession>X0TQX6</accession>
<feature type="non-terminal residue" evidence="1">
    <location>
        <position position="1"/>
    </location>
</feature>
<gene>
    <name evidence="1" type="ORF">S01H1_20765</name>
</gene>
<comment type="caution">
    <text evidence="1">The sequence shown here is derived from an EMBL/GenBank/DDBJ whole genome shotgun (WGS) entry which is preliminary data.</text>
</comment>
<sequence>EQSPLNKTIMDVREQIISLDTAKRSANSQLLRAKILALAKIDSAWQILAIDLLDSLMAGPEVPDPIYFQAMIEKIKLTNLGKAEQLKLLADKLAQSSCADDIELVLSLAFLQRRYTPEAFEKILQVWPQIEDFLGSFILSDLSHRITQQQSIEQISVFEAELAAQAAWKNEIKDYETLLSHLAGIEKFQTPLILYVTALAFAESSPTRTVIFLMKASKYQQQQKSDKLEISACKIAEQATQLAYNSFIQDQRHCQPALEAFENYHTMAG</sequence>